<feature type="domain" description="HTH gntR-type" evidence="5">
    <location>
        <begin position="17"/>
        <end position="84"/>
    </location>
</feature>
<dbReference type="Gene3D" id="1.10.10.10">
    <property type="entry name" value="Winged helix-like DNA-binding domain superfamily/Winged helix DNA-binding domain"/>
    <property type="match status" value="1"/>
</dbReference>
<dbReference type="InterPro" id="IPR036390">
    <property type="entry name" value="WH_DNA-bd_sf"/>
</dbReference>
<evidence type="ECO:0000256" key="4">
    <source>
        <dbReference type="SAM" id="MobiDB-lite"/>
    </source>
</evidence>
<dbReference type="Pfam" id="PF00392">
    <property type="entry name" value="GntR"/>
    <property type="match status" value="1"/>
</dbReference>
<feature type="region of interest" description="Disordered" evidence="4">
    <location>
        <begin position="227"/>
        <end position="246"/>
    </location>
</feature>
<keyword evidence="7" id="KW-1185">Reference proteome</keyword>
<protein>
    <submittedName>
        <fullName evidence="6">GntR family transcriptional regulator</fullName>
    </submittedName>
</protein>
<dbReference type="Gene3D" id="1.20.120.530">
    <property type="entry name" value="GntR ligand-binding domain-like"/>
    <property type="match status" value="1"/>
</dbReference>
<dbReference type="GO" id="GO:0003677">
    <property type="term" value="F:DNA binding"/>
    <property type="evidence" value="ECO:0007669"/>
    <property type="project" value="UniProtKB-KW"/>
</dbReference>
<dbReference type="InterPro" id="IPR000524">
    <property type="entry name" value="Tscrpt_reg_HTH_GntR"/>
</dbReference>
<keyword evidence="2" id="KW-0238">DNA-binding</keyword>
<dbReference type="GO" id="GO:0003700">
    <property type="term" value="F:DNA-binding transcription factor activity"/>
    <property type="evidence" value="ECO:0007669"/>
    <property type="project" value="InterPro"/>
</dbReference>
<keyword evidence="1" id="KW-0805">Transcription regulation</keyword>
<sequence length="246" mass="27465">MAPKKSTSIDLPTLPRQRLGDQIADILRQQILLGDLKPGDNIPERETSAALGVSRTPLREALLMLEAEGLVEMSPARSPIVAKPSLVEVTHLLLVQSALEALAGECACDEASDDEVDEIESMHQTMLATVDNPDPIEFFQIDMGFHEAIVASTKNLSLIKTHKQYHARLWRARFLSAQHKAAREAAMIEHGRIVEGLRRRDKELVSTRLKEHLRTAIENIRSIYVQEESRNDPTAPADRKLEQTDG</sequence>
<dbReference type="InterPro" id="IPR011711">
    <property type="entry name" value="GntR_C"/>
</dbReference>
<dbReference type="EMBL" id="CP054836">
    <property type="protein sequence ID" value="QKV19063.1"/>
    <property type="molecule type" value="Genomic_DNA"/>
</dbReference>
<dbReference type="PANTHER" id="PTHR43537">
    <property type="entry name" value="TRANSCRIPTIONAL REGULATOR, GNTR FAMILY"/>
    <property type="match status" value="1"/>
</dbReference>
<dbReference type="CDD" id="cd07377">
    <property type="entry name" value="WHTH_GntR"/>
    <property type="match status" value="1"/>
</dbReference>
<evidence type="ECO:0000256" key="3">
    <source>
        <dbReference type="ARBA" id="ARBA00023163"/>
    </source>
</evidence>
<dbReference type="InterPro" id="IPR008920">
    <property type="entry name" value="TF_FadR/GntR_C"/>
</dbReference>
<dbReference type="SUPFAM" id="SSF48008">
    <property type="entry name" value="GntR ligand-binding domain-like"/>
    <property type="match status" value="1"/>
</dbReference>
<proteinExistence type="predicted"/>
<evidence type="ECO:0000256" key="2">
    <source>
        <dbReference type="ARBA" id="ARBA00023125"/>
    </source>
</evidence>
<dbReference type="PANTHER" id="PTHR43537:SF50">
    <property type="entry name" value="TRANSCRIPTIONAL REGULATORY PROTEIN"/>
    <property type="match status" value="1"/>
</dbReference>
<gene>
    <name evidence="6" type="ORF">HTY61_11680</name>
</gene>
<reference evidence="6 7" key="1">
    <citation type="submission" date="2020-06" db="EMBL/GenBank/DDBJ databases">
        <title>Oricola thermophila sp. nov. isolated from a tidal sediments.</title>
        <authorList>
            <person name="Kwon K.K."/>
            <person name="Yang S.-H."/>
            <person name="Park M.-J."/>
        </authorList>
    </citation>
    <scope>NUCLEOTIDE SEQUENCE [LARGE SCALE GENOMIC DNA]</scope>
    <source>
        <strain evidence="6 7">MEBiC13590</strain>
    </source>
</reference>
<evidence type="ECO:0000259" key="5">
    <source>
        <dbReference type="PROSITE" id="PS50949"/>
    </source>
</evidence>
<dbReference type="Pfam" id="PF07729">
    <property type="entry name" value="FCD"/>
    <property type="match status" value="1"/>
</dbReference>
<keyword evidence="3" id="KW-0804">Transcription</keyword>
<dbReference type="PRINTS" id="PR00035">
    <property type="entry name" value="HTHGNTR"/>
</dbReference>
<evidence type="ECO:0000313" key="6">
    <source>
        <dbReference type="EMBL" id="QKV19063.1"/>
    </source>
</evidence>
<dbReference type="InterPro" id="IPR036388">
    <property type="entry name" value="WH-like_DNA-bd_sf"/>
</dbReference>
<dbReference type="SMART" id="SM00895">
    <property type="entry name" value="FCD"/>
    <property type="match status" value="1"/>
</dbReference>
<dbReference type="AlphaFoldDB" id="A0A6N1VEV7"/>
<dbReference type="KEGG" id="orm:HTY61_11680"/>
<dbReference type="Proteomes" id="UP000509367">
    <property type="component" value="Chromosome"/>
</dbReference>
<dbReference type="RefSeq" id="WP_175276955.1">
    <property type="nucleotide sequence ID" value="NZ_CP054836.1"/>
</dbReference>
<evidence type="ECO:0000256" key="1">
    <source>
        <dbReference type="ARBA" id="ARBA00023015"/>
    </source>
</evidence>
<dbReference type="SUPFAM" id="SSF46785">
    <property type="entry name" value="Winged helix' DNA-binding domain"/>
    <property type="match status" value="1"/>
</dbReference>
<dbReference type="SMART" id="SM00345">
    <property type="entry name" value="HTH_GNTR"/>
    <property type="match status" value="1"/>
</dbReference>
<accession>A0A6N1VEV7</accession>
<evidence type="ECO:0000313" key="7">
    <source>
        <dbReference type="Proteomes" id="UP000509367"/>
    </source>
</evidence>
<dbReference type="PROSITE" id="PS50949">
    <property type="entry name" value="HTH_GNTR"/>
    <property type="match status" value="1"/>
</dbReference>
<name>A0A6N1VEV7_9HYPH</name>
<organism evidence="6 7">
    <name type="scientific">Oricola thermophila</name>
    <dbReference type="NCBI Taxonomy" id="2742145"/>
    <lineage>
        <taxon>Bacteria</taxon>
        <taxon>Pseudomonadati</taxon>
        <taxon>Pseudomonadota</taxon>
        <taxon>Alphaproteobacteria</taxon>
        <taxon>Hyphomicrobiales</taxon>
        <taxon>Ahrensiaceae</taxon>
        <taxon>Oricola</taxon>
    </lineage>
</organism>